<feature type="region of interest" description="Disordered" evidence="1">
    <location>
        <begin position="37"/>
        <end position="57"/>
    </location>
</feature>
<dbReference type="EMBL" id="LS974202">
    <property type="protein sequence ID" value="SSC13073.1"/>
    <property type="molecule type" value="Genomic_DNA"/>
</dbReference>
<protein>
    <submittedName>
        <fullName evidence="2">Uncharacterized protein</fullName>
    </submittedName>
</protein>
<evidence type="ECO:0000313" key="3">
    <source>
        <dbReference type="Proteomes" id="UP000250796"/>
    </source>
</evidence>
<dbReference type="Proteomes" id="UP000250796">
    <property type="component" value="Chromosome MESINF"/>
</dbReference>
<evidence type="ECO:0000313" key="2">
    <source>
        <dbReference type="EMBL" id="SSC13073.1"/>
    </source>
</evidence>
<dbReference type="AlphaFoldDB" id="A0A7Z7LFE1"/>
<evidence type="ECO:0000256" key="1">
    <source>
        <dbReference type="SAM" id="MobiDB-lite"/>
    </source>
</evidence>
<dbReference type="KEGG" id="minf:MESINF_1629"/>
<organism evidence="2 3">
    <name type="scientific">Mesotoga infera</name>
    <dbReference type="NCBI Taxonomy" id="1236046"/>
    <lineage>
        <taxon>Bacteria</taxon>
        <taxon>Thermotogati</taxon>
        <taxon>Thermotogota</taxon>
        <taxon>Thermotogae</taxon>
        <taxon>Kosmotogales</taxon>
        <taxon>Kosmotogaceae</taxon>
        <taxon>Mesotoga</taxon>
    </lineage>
</organism>
<accession>A0A7Z7LFE1</accession>
<name>A0A7Z7LFE1_9BACT</name>
<proteinExistence type="predicted"/>
<sequence length="57" mass="6512">MCVPSLYTLKLSSEKIDCIILRRLDLGGTHERIHTADTFYRGPDNPTKPYIHRSQPG</sequence>
<reference evidence="2 3" key="1">
    <citation type="submission" date="2017-01" db="EMBL/GenBank/DDBJ databases">
        <authorList>
            <person name="Erauso G."/>
        </authorList>
    </citation>
    <scope>NUCLEOTIDE SEQUENCE [LARGE SCALE GENOMIC DNA]</scope>
    <source>
        <strain evidence="2">MESINF1</strain>
    </source>
</reference>
<gene>
    <name evidence="2" type="ORF">MESINF_1629</name>
</gene>
<keyword evidence="3" id="KW-1185">Reference proteome</keyword>